<dbReference type="EMBL" id="KN656339">
    <property type="protein sequence ID" value="KHN23467.1"/>
    <property type="molecule type" value="Genomic_DNA"/>
</dbReference>
<feature type="non-terminal residue" evidence="1">
    <location>
        <position position="1"/>
    </location>
</feature>
<dbReference type="AlphaFoldDB" id="A0A0B2QUY5"/>
<feature type="non-terminal residue" evidence="1">
    <location>
        <position position="146"/>
    </location>
</feature>
<sequence length="146" mass="17103">ILTPEECMKKKMLQQDLWTAAQSHESLMRQKARSRWIKEGDSNSHYFHLLLNSNRRFNAVNGVLIDGAWVDEPARVKEEIYRFFQQRFQEPESIRPQLNGVSFKSINQQQNQLLVGCFSEEEVKRAVWECSNEKSPGPDGLNFKFI</sequence>
<proteinExistence type="predicted"/>
<gene>
    <name evidence="1" type="ORF">glysoja_045740</name>
</gene>
<organism evidence="1">
    <name type="scientific">Glycine soja</name>
    <name type="common">Wild soybean</name>
    <dbReference type="NCBI Taxonomy" id="3848"/>
    <lineage>
        <taxon>Eukaryota</taxon>
        <taxon>Viridiplantae</taxon>
        <taxon>Streptophyta</taxon>
        <taxon>Embryophyta</taxon>
        <taxon>Tracheophyta</taxon>
        <taxon>Spermatophyta</taxon>
        <taxon>Magnoliopsida</taxon>
        <taxon>eudicotyledons</taxon>
        <taxon>Gunneridae</taxon>
        <taxon>Pentapetalae</taxon>
        <taxon>rosids</taxon>
        <taxon>fabids</taxon>
        <taxon>Fabales</taxon>
        <taxon>Fabaceae</taxon>
        <taxon>Papilionoideae</taxon>
        <taxon>50 kb inversion clade</taxon>
        <taxon>NPAAA clade</taxon>
        <taxon>indigoferoid/millettioid clade</taxon>
        <taxon>Phaseoleae</taxon>
        <taxon>Glycine</taxon>
        <taxon>Glycine subgen. Soja</taxon>
    </lineage>
</organism>
<reference evidence="1" key="1">
    <citation type="submission" date="2014-07" db="EMBL/GenBank/DDBJ databases">
        <title>Identification of a novel salt tolerance gene in wild soybean by whole-genome sequencing.</title>
        <authorList>
            <person name="Lam H.-M."/>
            <person name="Qi X."/>
            <person name="Li M.-W."/>
            <person name="Liu X."/>
            <person name="Xie M."/>
            <person name="Ni M."/>
            <person name="Xu X."/>
        </authorList>
    </citation>
    <scope>NUCLEOTIDE SEQUENCE [LARGE SCALE GENOMIC DNA]</scope>
    <source>
        <tissue evidence="1">Root</tissue>
    </source>
</reference>
<evidence type="ECO:0000313" key="1">
    <source>
        <dbReference type="EMBL" id="KHN23467.1"/>
    </source>
</evidence>
<accession>A0A0B2QUY5</accession>
<evidence type="ECO:0008006" key="2">
    <source>
        <dbReference type="Google" id="ProtNLM"/>
    </source>
</evidence>
<protein>
    <recommendedName>
        <fullName evidence="2">RNA-directed DNA polymerase (Reverse transcriptase)</fullName>
    </recommendedName>
</protein>
<dbReference type="Proteomes" id="UP000053555">
    <property type="component" value="Unassembled WGS sequence"/>
</dbReference>
<name>A0A0B2QUY5_GLYSO</name>